<gene>
    <name evidence="1" type="ORF">CHRY9293_02308</name>
</gene>
<dbReference type="AlphaFoldDB" id="A0A6N4X5A2"/>
<accession>A0A6N4X5A2</accession>
<proteinExistence type="predicted"/>
<dbReference type="Proteomes" id="UP000445144">
    <property type="component" value="Unassembled WGS sequence"/>
</dbReference>
<protein>
    <submittedName>
        <fullName evidence="1">Uncharacterized protein</fullName>
    </submittedName>
</protein>
<keyword evidence="2" id="KW-1185">Reference proteome</keyword>
<name>A0A6N4X5A2_9FLAO</name>
<evidence type="ECO:0000313" key="1">
    <source>
        <dbReference type="EMBL" id="CAA7196189.1"/>
    </source>
</evidence>
<sequence>MKSREIFSAFYIVNILSIQDVGNIISDNGTEVFP</sequence>
<organism evidence="1 2">
    <name type="scientific">Chryseobacterium potabilaquae</name>
    <dbReference type="NCBI Taxonomy" id="2675057"/>
    <lineage>
        <taxon>Bacteria</taxon>
        <taxon>Pseudomonadati</taxon>
        <taxon>Bacteroidota</taxon>
        <taxon>Flavobacteriia</taxon>
        <taxon>Flavobacteriales</taxon>
        <taxon>Weeksellaceae</taxon>
        <taxon>Chryseobacterium group</taxon>
        <taxon>Chryseobacterium</taxon>
    </lineage>
</organism>
<reference evidence="1 2" key="1">
    <citation type="submission" date="2020-01" db="EMBL/GenBank/DDBJ databases">
        <authorList>
            <person name="Rodrigo-Torres L."/>
            <person name="Arahal R. D."/>
            <person name="Lucena T."/>
        </authorList>
    </citation>
    <scope>NUCLEOTIDE SEQUENCE [LARGE SCALE GENOMIC DNA]</scope>
    <source>
        <strain evidence="1 2">CECT 9293</strain>
    </source>
</reference>
<dbReference type="EMBL" id="CACVBR010000020">
    <property type="protein sequence ID" value="CAA7196189.1"/>
    <property type="molecule type" value="Genomic_DNA"/>
</dbReference>
<evidence type="ECO:0000313" key="2">
    <source>
        <dbReference type="Proteomes" id="UP000445144"/>
    </source>
</evidence>